<evidence type="ECO:0000313" key="2">
    <source>
        <dbReference type="Proteomes" id="UP001304300"/>
    </source>
</evidence>
<proteinExistence type="predicted"/>
<keyword evidence="2" id="KW-1185">Reference proteome</keyword>
<name>A0AAQ3QVU5_9BACT</name>
<sequence>MTKLSSPVEIDPKLAETDFTSNLIQDESVIYPFFVSCVRNSTFWGVDPRND</sequence>
<dbReference type="RefSeq" id="WP_317836273.1">
    <property type="nucleotide sequence ID" value="NZ_CP136920.1"/>
</dbReference>
<dbReference type="AlphaFoldDB" id="A0AAQ3QVU5"/>
<gene>
    <name evidence="1" type="ORF">RZN69_11325</name>
</gene>
<protein>
    <submittedName>
        <fullName evidence="1">Uncharacterized protein</fullName>
    </submittedName>
</protein>
<organism evidence="1 2">
    <name type="scientific">Rubellicoccus peritrichatus</name>
    <dbReference type="NCBI Taxonomy" id="3080537"/>
    <lineage>
        <taxon>Bacteria</taxon>
        <taxon>Pseudomonadati</taxon>
        <taxon>Verrucomicrobiota</taxon>
        <taxon>Opitutia</taxon>
        <taxon>Puniceicoccales</taxon>
        <taxon>Cerasicoccaceae</taxon>
        <taxon>Rubellicoccus</taxon>
    </lineage>
</organism>
<dbReference type="EMBL" id="CP136920">
    <property type="protein sequence ID" value="WOO43681.1"/>
    <property type="molecule type" value="Genomic_DNA"/>
</dbReference>
<evidence type="ECO:0000313" key="1">
    <source>
        <dbReference type="EMBL" id="WOO43681.1"/>
    </source>
</evidence>
<reference evidence="1 2" key="1">
    <citation type="submission" date="2023-10" db="EMBL/GenBank/DDBJ databases">
        <title>Rubellicoccus peritrichatus gen. nov., sp. nov., isolated from an algae of coral reef tank.</title>
        <authorList>
            <person name="Luo J."/>
        </authorList>
    </citation>
    <scope>NUCLEOTIDE SEQUENCE [LARGE SCALE GENOMIC DNA]</scope>
    <source>
        <strain evidence="1 2">CR14</strain>
    </source>
</reference>
<dbReference type="Proteomes" id="UP001304300">
    <property type="component" value="Chromosome"/>
</dbReference>
<accession>A0AAQ3QVU5</accession>
<dbReference type="KEGG" id="puo:RZN69_11325"/>